<dbReference type="GO" id="GO:0006655">
    <property type="term" value="P:phosphatidylglycerol biosynthetic process"/>
    <property type="evidence" value="ECO:0007669"/>
    <property type="project" value="UniProtKB-UniPathway"/>
</dbReference>
<comment type="catalytic activity">
    <reaction evidence="1">
        <text>a 1,2-diacyl-sn-glycero-3-phospho-(1'-sn-glycero-3'-phosphate) + H2O = a 1,2-diacyl-sn-glycero-3-phospho-(1'-sn-glycerol) + phosphate</text>
        <dbReference type="Rhea" id="RHEA:33751"/>
        <dbReference type="ChEBI" id="CHEBI:15377"/>
        <dbReference type="ChEBI" id="CHEBI:43474"/>
        <dbReference type="ChEBI" id="CHEBI:60110"/>
        <dbReference type="ChEBI" id="CHEBI:64716"/>
        <dbReference type="EC" id="3.1.3.27"/>
    </reaction>
</comment>
<keyword evidence="1" id="KW-0997">Cell inner membrane</keyword>
<dbReference type="Proteomes" id="UP000295525">
    <property type="component" value="Unassembled WGS sequence"/>
</dbReference>
<protein>
    <recommendedName>
        <fullName evidence="1">Phosphatidylglycerophosphatase A</fullName>
        <ecNumber evidence="1">3.1.3.27</ecNumber>
    </recommendedName>
    <alternativeName>
        <fullName evidence="1">Phosphatidylglycerolphosphate phosphatase A</fullName>
    </alternativeName>
</protein>
<dbReference type="InterPro" id="IPR026037">
    <property type="entry name" value="PgpA"/>
</dbReference>
<dbReference type="CDD" id="cd06971">
    <property type="entry name" value="PgpA"/>
    <property type="match status" value="1"/>
</dbReference>
<feature type="transmembrane region" description="Helical" evidence="2">
    <location>
        <begin position="154"/>
        <end position="170"/>
    </location>
</feature>
<dbReference type="InterPro" id="IPR007686">
    <property type="entry name" value="YutG/PgpA"/>
</dbReference>
<keyword evidence="1 2" id="KW-0472">Membrane</keyword>
<keyword evidence="1" id="KW-1003">Cell membrane</keyword>
<keyword evidence="1" id="KW-0460">Magnesium</keyword>
<keyword evidence="1" id="KW-1208">Phospholipid metabolism</keyword>
<accession>A0A4R3LZU1</accession>
<comment type="pathway">
    <text evidence="1">Phospholipid metabolism; phosphatidylglycerol biosynthesis; phosphatidylglycerol from CDP-diacylglycerol: step 2/2.</text>
</comment>
<keyword evidence="1 2" id="KW-0812">Transmembrane</keyword>
<dbReference type="OrthoDB" id="9804091at2"/>
<dbReference type="UniPathway" id="UPA00084">
    <property type="reaction ID" value="UER00504"/>
</dbReference>
<evidence type="ECO:0000313" key="4">
    <source>
        <dbReference type="EMBL" id="TCT06291.1"/>
    </source>
</evidence>
<dbReference type="GO" id="GO:0009395">
    <property type="term" value="P:phospholipid catabolic process"/>
    <property type="evidence" value="ECO:0007669"/>
    <property type="project" value="UniProtKB-KW"/>
</dbReference>
<keyword evidence="1" id="KW-0378">Hydrolase</keyword>
<keyword evidence="1" id="KW-0595">Phospholipid degradation</keyword>
<name>A0A4R3LZU1_9BURK</name>
<comment type="caution">
    <text evidence="4">The sequence shown here is derived from an EMBL/GenBank/DDBJ whole genome shotgun (WGS) entry which is preliminary data.</text>
</comment>
<dbReference type="PANTHER" id="PTHR36305">
    <property type="entry name" value="PHOSPHATIDYLGLYCEROPHOSPHATASE A"/>
    <property type="match status" value="1"/>
</dbReference>
<dbReference type="SUPFAM" id="SSF101307">
    <property type="entry name" value="YutG-like"/>
    <property type="match status" value="1"/>
</dbReference>
<dbReference type="GO" id="GO:0005886">
    <property type="term" value="C:plasma membrane"/>
    <property type="evidence" value="ECO:0007669"/>
    <property type="project" value="UniProtKB-SubCell"/>
</dbReference>
<dbReference type="EC" id="3.1.3.27" evidence="1"/>
<dbReference type="EMBL" id="SMAJ01000008">
    <property type="protein sequence ID" value="TCT06291.1"/>
    <property type="molecule type" value="Genomic_DNA"/>
</dbReference>
<dbReference type="AlphaFoldDB" id="A0A4R3LZU1"/>
<dbReference type="PIRSF" id="PIRSF006162">
    <property type="entry name" value="PgpA"/>
    <property type="match status" value="1"/>
</dbReference>
<feature type="domain" description="YutG/PgpA" evidence="3">
    <location>
        <begin position="29"/>
        <end position="167"/>
    </location>
</feature>
<evidence type="ECO:0000256" key="1">
    <source>
        <dbReference type="PIRNR" id="PIRNR006162"/>
    </source>
</evidence>
<dbReference type="InterPro" id="IPR036681">
    <property type="entry name" value="PgpA-like_sf"/>
</dbReference>
<dbReference type="RefSeq" id="WP_132582789.1">
    <property type="nucleotide sequence ID" value="NZ_SMAJ01000008.1"/>
</dbReference>
<keyword evidence="2" id="KW-1133">Transmembrane helix</keyword>
<sequence>MSSVASDVSASPPFKPTAAWVFRSPARIISFGFGSGLLRPGPGTWGTVLAWILWILVVARFSDAAVAGLLIVSFAYGCWSCDRVGKEMGVPDHGGMVWDEIIAFWLVLWLTPGTWEAQSLAFILFRAFDIAKPPPIHFFDAHFKNGFGVMWDDIVAAVYTLLVMAILVLLERLL</sequence>
<comment type="subcellular location">
    <subcellularLocation>
        <location evidence="1">Cell inner membrane</location>
        <topology evidence="1">Multi-pass membrane protein</topology>
    </subcellularLocation>
</comment>
<dbReference type="GO" id="GO:0008962">
    <property type="term" value="F:phosphatidylglycerophosphatase activity"/>
    <property type="evidence" value="ECO:0007669"/>
    <property type="project" value="UniProtKB-EC"/>
</dbReference>
<keyword evidence="1" id="KW-0442">Lipid degradation</keyword>
<keyword evidence="5" id="KW-1185">Reference proteome</keyword>
<evidence type="ECO:0000259" key="3">
    <source>
        <dbReference type="Pfam" id="PF04608"/>
    </source>
</evidence>
<comment type="function">
    <text evidence="1">Lipid phosphatase which dephosphorylates phosphatidylglycerophosphate (PGP) to phosphatidylglycerol (PG).</text>
</comment>
<keyword evidence="1" id="KW-0479">Metal-binding</keyword>
<organism evidence="4 5">
    <name type="scientific">Paralcaligenes ureilyticus</name>
    <dbReference type="NCBI Taxonomy" id="627131"/>
    <lineage>
        <taxon>Bacteria</taxon>
        <taxon>Pseudomonadati</taxon>
        <taxon>Pseudomonadota</taxon>
        <taxon>Betaproteobacteria</taxon>
        <taxon>Burkholderiales</taxon>
        <taxon>Alcaligenaceae</taxon>
        <taxon>Paralcaligenes</taxon>
    </lineage>
</organism>
<gene>
    <name evidence="4" type="ORF">EDC26_10827</name>
</gene>
<evidence type="ECO:0000313" key="5">
    <source>
        <dbReference type="Proteomes" id="UP000295525"/>
    </source>
</evidence>
<dbReference type="PANTHER" id="PTHR36305:SF1">
    <property type="entry name" value="PHOSPHATIDYLGLYCEROPHOSPHATASE A"/>
    <property type="match status" value="1"/>
</dbReference>
<reference evidence="4 5" key="1">
    <citation type="submission" date="2019-03" db="EMBL/GenBank/DDBJ databases">
        <title>Genomic Encyclopedia of Type Strains, Phase IV (KMG-IV): sequencing the most valuable type-strain genomes for metagenomic binning, comparative biology and taxonomic classification.</title>
        <authorList>
            <person name="Goeker M."/>
        </authorList>
    </citation>
    <scope>NUCLEOTIDE SEQUENCE [LARGE SCALE GENOMIC DNA]</scope>
    <source>
        <strain evidence="4 5">DSM 24591</strain>
    </source>
</reference>
<dbReference type="Pfam" id="PF04608">
    <property type="entry name" value="PgpA"/>
    <property type="match status" value="1"/>
</dbReference>
<feature type="transmembrane region" description="Helical" evidence="2">
    <location>
        <begin position="48"/>
        <end position="76"/>
    </location>
</feature>
<evidence type="ECO:0000256" key="2">
    <source>
        <dbReference type="SAM" id="Phobius"/>
    </source>
</evidence>
<dbReference type="GO" id="GO:0046872">
    <property type="term" value="F:metal ion binding"/>
    <property type="evidence" value="ECO:0007669"/>
    <property type="project" value="UniProtKB-KW"/>
</dbReference>
<comment type="cofactor">
    <cofactor evidence="1">
        <name>Mg(2+)</name>
        <dbReference type="ChEBI" id="CHEBI:18420"/>
    </cofactor>
</comment>
<keyword evidence="1" id="KW-0443">Lipid metabolism</keyword>
<proteinExistence type="predicted"/>